<evidence type="ECO:0000313" key="2">
    <source>
        <dbReference type="Proteomes" id="UP001295684"/>
    </source>
</evidence>
<evidence type="ECO:0000313" key="1">
    <source>
        <dbReference type="EMBL" id="CAI2359615.1"/>
    </source>
</evidence>
<accession>A0AAD1U1H3</accession>
<gene>
    <name evidence="1" type="ORF">ECRASSUSDP1_LOCUS907</name>
</gene>
<comment type="caution">
    <text evidence="1">The sequence shown here is derived from an EMBL/GenBank/DDBJ whole genome shotgun (WGS) entry which is preliminary data.</text>
</comment>
<sequence>MSKVDGIANEKIRKIEEEYKAKFEALMTEKNRLHDCFKNEIKLKDLIIKRHKKYTKVLQSELILAKEIIKNPNYFNKVHTEMKYKRVDLSRIQKATATSPQNIRAAGRRQASVDLNKPLKFNFSNNKVTLSPQPTSLKTRNFAFCSTLRGQQPSLRSRRVGNVMNTTFSPRDTLEITSENQNTLSDAHDMYIPGHNKTSIKVSLRL</sequence>
<dbReference type="Proteomes" id="UP001295684">
    <property type="component" value="Unassembled WGS sequence"/>
</dbReference>
<reference evidence="1" key="1">
    <citation type="submission" date="2023-07" db="EMBL/GenBank/DDBJ databases">
        <authorList>
            <consortium name="AG Swart"/>
            <person name="Singh M."/>
            <person name="Singh A."/>
            <person name="Seah K."/>
            <person name="Emmerich C."/>
        </authorList>
    </citation>
    <scope>NUCLEOTIDE SEQUENCE</scope>
    <source>
        <strain evidence="1">DP1</strain>
    </source>
</reference>
<organism evidence="1 2">
    <name type="scientific">Euplotes crassus</name>
    <dbReference type="NCBI Taxonomy" id="5936"/>
    <lineage>
        <taxon>Eukaryota</taxon>
        <taxon>Sar</taxon>
        <taxon>Alveolata</taxon>
        <taxon>Ciliophora</taxon>
        <taxon>Intramacronucleata</taxon>
        <taxon>Spirotrichea</taxon>
        <taxon>Hypotrichia</taxon>
        <taxon>Euplotida</taxon>
        <taxon>Euplotidae</taxon>
        <taxon>Moneuplotes</taxon>
    </lineage>
</organism>
<dbReference type="EMBL" id="CAMPGE010000853">
    <property type="protein sequence ID" value="CAI2359615.1"/>
    <property type="molecule type" value="Genomic_DNA"/>
</dbReference>
<name>A0AAD1U1H3_EUPCR</name>
<protein>
    <submittedName>
        <fullName evidence="1">Uncharacterized protein</fullName>
    </submittedName>
</protein>
<dbReference type="AlphaFoldDB" id="A0AAD1U1H3"/>
<proteinExistence type="predicted"/>
<keyword evidence="2" id="KW-1185">Reference proteome</keyword>